<dbReference type="InterPro" id="IPR036465">
    <property type="entry name" value="vWFA_dom_sf"/>
</dbReference>
<dbReference type="InterPro" id="IPR051928">
    <property type="entry name" value="NorD/CobT"/>
</dbReference>
<feature type="domain" description="VWFA" evidence="2">
    <location>
        <begin position="451"/>
        <end position="582"/>
    </location>
</feature>
<feature type="compositionally biased region" description="Low complexity" evidence="1">
    <location>
        <begin position="291"/>
        <end position="312"/>
    </location>
</feature>
<sequence length="616" mass="65961">MQKSTNEGILGSLPILAVVFGERDGVEVKIGGAQAFTDGKTIHLPAMPMDCTEKLGVLAMGYLMHETGHVVETSIPVFALAKDDFERALLNVFEDIRMEAARIATYPGARKTLSDLAQQVDREGGFGNEAHILQQEDAPNMIPMWLITTLRTEVLKQPLEKTASVWEGQVRKVLGESGLIRCTALAQSVYELDSTTDALLLAQQFTALLKQIANEPPPAQPAQADNAKDDQDTDVEQSPQQQAGTGAGDDGAGSQDDQNDAEEGEASEPSEEDVDRDSDDGESPQPHVRAGTEPAEAGAETAASSDDAADGANGAGGTQPTEMPNREAIMKALQSTAEEIGPTDFGDMVSEVLNEQAEAECVEAGNHGGVIVNEPLQVEKPKASQSSEFDAVLGHSAQLRTKLQAALETQVKKRVHHRQTGVRIDGRAVHRLLTNGKVFARKTTTKQVDTALMLLLDVSGSMASDGRIETARRSAMAVAAGVTQISGCKVAAAAFPNVVVLKEFDERIRAVSGRFDIDPRGSTPMGKAMLWAAPKIAMRREQRKMLVVVTDGAPDNWKEVQDLAARYTASGVEIIGVGIANDAVKVLFRQSIVIRDVAELPVAMFNLLKGSMRRVA</sequence>
<evidence type="ECO:0000313" key="3">
    <source>
        <dbReference type="EMBL" id="EQD53244.1"/>
    </source>
</evidence>
<dbReference type="EMBL" id="AUZX01009049">
    <property type="protein sequence ID" value="EQD53244.1"/>
    <property type="molecule type" value="Genomic_DNA"/>
</dbReference>
<dbReference type="SUPFAM" id="SSF53300">
    <property type="entry name" value="vWA-like"/>
    <property type="match status" value="1"/>
</dbReference>
<gene>
    <name evidence="3" type="ORF">B1A_12458</name>
</gene>
<dbReference type="PROSITE" id="PS50234">
    <property type="entry name" value="VWFA"/>
    <property type="match status" value="1"/>
</dbReference>
<feature type="region of interest" description="Disordered" evidence="1">
    <location>
        <begin position="215"/>
        <end position="324"/>
    </location>
</feature>
<evidence type="ECO:0000259" key="2">
    <source>
        <dbReference type="PROSITE" id="PS50234"/>
    </source>
</evidence>
<dbReference type="PANTHER" id="PTHR41248">
    <property type="entry name" value="NORD PROTEIN"/>
    <property type="match status" value="1"/>
</dbReference>
<evidence type="ECO:0000256" key="1">
    <source>
        <dbReference type="SAM" id="MobiDB-lite"/>
    </source>
</evidence>
<dbReference type="InterPro" id="IPR002035">
    <property type="entry name" value="VWF_A"/>
</dbReference>
<comment type="caution">
    <text evidence="3">The sequence shown here is derived from an EMBL/GenBank/DDBJ whole genome shotgun (WGS) entry which is preliminary data.</text>
</comment>
<feature type="compositionally biased region" description="Acidic residues" evidence="1">
    <location>
        <begin position="257"/>
        <end position="282"/>
    </location>
</feature>
<reference evidence="3" key="2">
    <citation type="journal article" date="2014" name="ISME J.">
        <title>Microbial stratification in low pH oxic and suboxic macroscopic growths along an acid mine drainage.</title>
        <authorList>
            <person name="Mendez-Garcia C."/>
            <person name="Mesa V."/>
            <person name="Sprenger R.R."/>
            <person name="Richter M."/>
            <person name="Diez M.S."/>
            <person name="Solano J."/>
            <person name="Bargiela R."/>
            <person name="Golyshina O.V."/>
            <person name="Manteca A."/>
            <person name="Ramos J.L."/>
            <person name="Gallego J.R."/>
            <person name="Llorente I."/>
            <person name="Martins Dos Santos V.A."/>
            <person name="Jensen O.N."/>
            <person name="Pelaez A.I."/>
            <person name="Sanchez J."/>
            <person name="Ferrer M."/>
        </authorList>
    </citation>
    <scope>NUCLEOTIDE SEQUENCE</scope>
</reference>
<protein>
    <submittedName>
        <fullName evidence="3">von Willebrand factor, type A</fullName>
    </submittedName>
</protein>
<dbReference type="Gene3D" id="3.40.50.410">
    <property type="entry name" value="von Willebrand factor, type A domain"/>
    <property type="match status" value="1"/>
</dbReference>
<accession>T1BJ81</accession>
<dbReference type="PANTHER" id="PTHR41248:SF1">
    <property type="entry name" value="NORD PROTEIN"/>
    <property type="match status" value="1"/>
</dbReference>
<reference evidence="3" key="1">
    <citation type="submission" date="2013-08" db="EMBL/GenBank/DDBJ databases">
        <authorList>
            <person name="Mendez C."/>
            <person name="Richter M."/>
            <person name="Ferrer M."/>
            <person name="Sanchez J."/>
        </authorList>
    </citation>
    <scope>NUCLEOTIDE SEQUENCE</scope>
</reference>
<dbReference type="AlphaFoldDB" id="T1BJ81"/>
<name>T1BJ81_9ZZZZ</name>
<organism evidence="3">
    <name type="scientific">mine drainage metagenome</name>
    <dbReference type="NCBI Taxonomy" id="410659"/>
    <lineage>
        <taxon>unclassified sequences</taxon>
        <taxon>metagenomes</taxon>
        <taxon>ecological metagenomes</taxon>
    </lineage>
</organism>
<proteinExistence type="predicted"/>
<dbReference type="SMART" id="SM00327">
    <property type="entry name" value="VWA"/>
    <property type="match status" value="1"/>
</dbReference>
<dbReference type="Pfam" id="PF00092">
    <property type="entry name" value="VWA"/>
    <property type="match status" value="1"/>
</dbReference>